<evidence type="ECO:0000313" key="1">
    <source>
        <dbReference type="EMBL" id="SDM60804.1"/>
    </source>
</evidence>
<proteinExistence type="predicted"/>
<dbReference type="OrthoDB" id="2481603at2"/>
<dbReference type="Gene3D" id="1.50.10.10">
    <property type="match status" value="1"/>
</dbReference>
<dbReference type="Pfam" id="PF01204">
    <property type="entry name" value="Trehalase"/>
    <property type="match status" value="1"/>
</dbReference>
<reference evidence="2" key="1">
    <citation type="submission" date="2016-10" db="EMBL/GenBank/DDBJ databases">
        <authorList>
            <person name="Varghese N."/>
            <person name="Submissions S."/>
        </authorList>
    </citation>
    <scope>NUCLEOTIDE SEQUENCE [LARGE SCALE GENOMIC DNA]</scope>
    <source>
        <strain evidence="2">DSM 19110</strain>
    </source>
</reference>
<dbReference type="GO" id="GO:0004555">
    <property type="term" value="F:alpha,alpha-trehalase activity"/>
    <property type="evidence" value="ECO:0007669"/>
    <property type="project" value="InterPro"/>
</dbReference>
<gene>
    <name evidence="1" type="ORF">SAMN05421820_104210</name>
</gene>
<dbReference type="InterPro" id="IPR012341">
    <property type="entry name" value="6hp_glycosidase-like_sf"/>
</dbReference>
<keyword evidence="2" id="KW-1185">Reference proteome</keyword>
<dbReference type="InterPro" id="IPR001661">
    <property type="entry name" value="Glyco_hydro_37"/>
</dbReference>
<organism evidence="1 2">
    <name type="scientific">Pedobacter steynii</name>
    <dbReference type="NCBI Taxonomy" id="430522"/>
    <lineage>
        <taxon>Bacteria</taxon>
        <taxon>Pseudomonadati</taxon>
        <taxon>Bacteroidota</taxon>
        <taxon>Sphingobacteriia</taxon>
        <taxon>Sphingobacteriales</taxon>
        <taxon>Sphingobacteriaceae</taxon>
        <taxon>Pedobacter</taxon>
    </lineage>
</organism>
<accession>A0A1G9ULU1</accession>
<dbReference type="GO" id="GO:0005991">
    <property type="term" value="P:trehalose metabolic process"/>
    <property type="evidence" value="ECO:0007669"/>
    <property type="project" value="InterPro"/>
</dbReference>
<dbReference type="EMBL" id="FNGY01000004">
    <property type="protein sequence ID" value="SDM60804.1"/>
    <property type="molecule type" value="Genomic_DNA"/>
</dbReference>
<dbReference type="AlphaFoldDB" id="A0A1G9ULU1"/>
<dbReference type="InterPro" id="IPR008928">
    <property type="entry name" value="6-hairpin_glycosidase_sf"/>
</dbReference>
<protein>
    <submittedName>
        <fullName evidence="1">Trehalase</fullName>
    </submittedName>
</protein>
<evidence type="ECO:0000313" key="2">
    <source>
        <dbReference type="Proteomes" id="UP000183200"/>
    </source>
</evidence>
<name>A0A1G9ULU1_9SPHI</name>
<sequence length="485" mass="55840">MILQITQRNECQDHDRFITIKDKYIPMKKMFSLCFLICLYCSAYAQHSGVTFKSSDPALETAFVRAKEMALSYKGKPGDPVGPWYESALPPRSAFCMRDVAHQSLGAEALGLNKENKNMFRLFVKGISASKDWCSYWEINHFGKPAVEDYRNDKEFWYNLNANFDIITASWKLYLWTGDEEYIKGADFVNFQEKSVSDYIDSWVLQVDSLLSRPTHPNAAVPFNEQDAFHRCRGLPSYTEGLPNIKMGVDLVAALYRGLSSYAEILEVKGQHQKAKLYRKKALAYQKSIDAFWWNDSASRYHTFYTSDHKFGMDEGETFLLWFDALKEGERKEKTIQRLLSRDWNVENLSYFPLIMYQNGQVEKAYGYMLHLTDPATKRREYPEVSFGVVKGFVEGLMGLEADARINQISTLYRGKSDSRSELRDVPVLNTLITVKHDGNKKTTLINNGKKKILWQAKFVNDQGKIVIKESVWVQPKTTKEVSGI</sequence>
<dbReference type="Proteomes" id="UP000183200">
    <property type="component" value="Unassembled WGS sequence"/>
</dbReference>
<dbReference type="SUPFAM" id="SSF48208">
    <property type="entry name" value="Six-hairpin glycosidases"/>
    <property type="match status" value="1"/>
</dbReference>